<sequence length="440" mass="46600">MKNAKKLLATLSLSAMMLNVAVVPASAITLEMTGNGVDSDNEIKLESEQKTEVSQENEFNVDNNINASANTGSNSASRNTGGDASIDTGDATSTVAVQNAGNLNEAVVDCCASAGNATVLISENGDSTDNKVKLENENKVEVSQENKSNIENRIYNDATTGWNDANRNTGGSVTITTGNAEASTGIFNGGNINSAIVSGGDGHVGGVSARILGNGVDSDNEIELDLEHKVELSQENSARIRNYVDSDAVSGKNDANRNTGGDVTIDTGSAEVEVLVDNAVNFNFADVDCGCLLDVTAKIAGNGDSSDNKIKAELEDKLEVDQENSCKDSHRGWGRGEFVLENFWFPEFGRHDKDCLTNDIYADAFSGWNEADRNTGESDADPSIETGDAATDVEVWNAGNSNVFGDVSDWEFPEDEHEGNNVDINITFDLETLLGLLGLS</sequence>
<dbReference type="Proteomes" id="UP000178870">
    <property type="component" value="Unassembled WGS sequence"/>
</dbReference>
<dbReference type="AlphaFoldDB" id="A0A1F7YYW4"/>
<feature type="region of interest" description="Disordered" evidence="1">
    <location>
        <begin position="47"/>
        <end position="86"/>
    </location>
</feature>
<evidence type="ECO:0000313" key="3">
    <source>
        <dbReference type="EMBL" id="OGM31665.1"/>
    </source>
</evidence>
<feature type="chain" id="PRO_5009533845" evidence="2">
    <location>
        <begin position="28"/>
        <end position="440"/>
    </location>
</feature>
<accession>A0A1F7YYW4</accession>
<proteinExistence type="predicted"/>
<comment type="caution">
    <text evidence="3">The sequence shown here is derived from an EMBL/GenBank/DDBJ whole genome shotgun (WGS) entry which is preliminary data.</text>
</comment>
<feature type="signal peptide" evidence="2">
    <location>
        <begin position="1"/>
        <end position="27"/>
    </location>
</feature>
<protein>
    <submittedName>
        <fullName evidence="3">Uncharacterized protein</fullName>
    </submittedName>
</protein>
<gene>
    <name evidence="3" type="ORF">A2803_04520</name>
</gene>
<evidence type="ECO:0000313" key="4">
    <source>
        <dbReference type="Proteomes" id="UP000178870"/>
    </source>
</evidence>
<name>A0A1F7YYW4_9BACT</name>
<evidence type="ECO:0000256" key="2">
    <source>
        <dbReference type="SAM" id="SignalP"/>
    </source>
</evidence>
<dbReference type="EMBL" id="MGGP01000022">
    <property type="protein sequence ID" value="OGM31665.1"/>
    <property type="molecule type" value="Genomic_DNA"/>
</dbReference>
<feature type="compositionally biased region" description="Low complexity" evidence="1">
    <location>
        <begin position="63"/>
        <end position="82"/>
    </location>
</feature>
<keyword evidence="2" id="KW-0732">Signal</keyword>
<evidence type="ECO:0000256" key="1">
    <source>
        <dbReference type="SAM" id="MobiDB-lite"/>
    </source>
</evidence>
<organism evidence="3 4">
    <name type="scientific">Candidatus Woesebacteria bacterium RIFCSPHIGHO2_01_FULL_44_21</name>
    <dbReference type="NCBI Taxonomy" id="1802503"/>
    <lineage>
        <taxon>Bacteria</taxon>
        <taxon>Candidatus Woeseibacteriota</taxon>
    </lineage>
</organism>
<reference evidence="3 4" key="1">
    <citation type="journal article" date="2016" name="Nat. Commun.">
        <title>Thousands of microbial genomes shed light on interconnected biogeochemical processes in an aquifer system.</title>
        <authorList>
            <person name="Anantharaman K."/>
            <person name="Brown C.T."/>
            <person name="Hug L.A."/>
            <person name="Sharon I."/>
            <person name="Castelle C.J."/>
            <person name="Probst A.J."/>
            <person name="Thomas B.C."/>
            <person name="Singh A."/>
            <person name="Wilkins M.J."/>
            <person name="Karaoz U."/>
            <person name="Brodie E.L."/>
            <person name="Williams K.H."/>
            <person name="Hubbard S.S."/>
            <person name="Banfield J.F."/>
        </authorList>
    </citation>
    <scope>NUCLEOTIDE SEQUENCE [LARGE SCALE GENOMIC DNA]</scope>
</reference>